<dbReference type="Proteomes" id="UP000765509">
    <property type="component" value="Unassembled WGS sequence"/>
</dbReference>
<dbReference type="InterPro" id="IPR052160">
    <property type="entry name" value="Gypsy_RT_Integrase-like"/>
</dbReference>
<evidence type="ECO:0000256" key="1">
    <source>
        <dbReference type="ARBA" id="ARBA00022679"/>
    </source>
</evidence>
<evidence type="ECO:0000256" key="3">
    <source>
        <dbReference type="ARBA" id="ARBA00022722"/>
    </source>
</evidence>
<dbReference type="InterPro" id="IPR043502">
    <property type="entry name" value="DNA/RNA_pol_sf"/>
</dbReference>
<dbReference type="GO" id="GO:0016787">
    <property type="term" value="F:hydrolase activity"/>
    <property type="evidence" value="ECO:0007669"/>
    <property type="project" value="UniProtKB-KW"/>
</dbReference>
<dbReference type="PANTHER" id="PTHR47266">
    <property type="entry name" value="ENDONUCLEASE-RELATED"/>
    <property type="match status" value="1"/>
</dbReference>
<dbReference type="Pfam" id="PF00385">
    <property type="entry name" value="Chromo"/>
    <property type="match status" value="1"/>
</dbReference>
<evidence type="ECO:0000313" key="9">
    <source>
        <dbReference type="Proteomes" id="UP000765509"/>
    </source>
</evidence>
<proteinExistence type="predicted"/>
<evidence type="ECO:0000313" key="8">
    <source>
        <dbReference type="EMBL" id="MBW0509386.1"/>
    </source>
</evidence>
<organism evidence="8 9">
    <name type="scientific">Austropuccinia psidii MF-1</name>
    <dbReference type="NCBI Taxonomy" id="1389203"/>
    <lineage>
        <taxon>Eukaryota</taxon>
        <taxon>Fungi</taxon>
        <taxon>Dikarya</taxon>
        <taxon>Basidiomycota</taxon>
        <taxon>Pucciniomycotina</taxon>
        <taxon>Pucciniomycetes</taxon>
        <taxon>Pucciniales</taxon>
        <taxon>Sphaerophragmiaceae</taxon>
        <taxon>Austropuccinia</taxon>
    </lineage>
</organism>
<dbReference type="Gene3D" id="1.10.340.70">
    <property type="match status" value="1"/>
</dbReference>
<dbReference type="InterPro" id="IPR000953">
    <property type="entry name" value="Chromo/chromo_shadow_dom"/>
</dbReference>
<dbReference type="GO" id="GO:0004519">
    <property type="term" value="F:endonuclease activity"/>
    <property type="evidence" value="ECO:0007669"/>
    <property type="project" value="UniProtKB-KW"/>
</dbReference>
<evidence type="ECO:0000256" key="5">
    <source>
        <dbReference type="ARBA" id="ARBA00022801"/>
    </source>
</evidence>
<feature type="domain" description="Chromo" evidence="7">
    <location>
        <begin position="394"/>
        <end position="455"/>
    </location>
</feature>
<dbReference type="CDD" id="cd00024">
    <property type="entry name" value="CD_CSD"/>
    <property type="match status" value="1"/>
</dbReference>
<dbReference type="Gene3D" id="2.40.50.40">
    <property type="match status" value="1"/>
</dbReference>
<evidence type="ECO:0000256" key="6">
    <source>
        <dbReference type="ARBA" id="ARBA00022918"/>
    </source>
</evidence>
<keyword evidence="6" id="KW-0695">RNA-directed DNA polymerase</keyword>
<dbReference type="PROSITE" id="PS50013">
    <property type="entry name" value="CHROMO_2"/>
    <property type="match status" value="1"/>
</dbReference>
<keyword evidence="4" id="KW-0255">Endonuclease</keyword>
<evidence type="ECO:0000256" key="4">
    <source>
        <dbReference type="ARBA" id="ARBA00022759"/>
    </source>
</evidence>
<keyword evidence="3" id="KW-0540">Nuclease</keyword>
<evidence type="ECO:0000256" key="2">
    <source>
        <dbReference type="ARBA" id="ARBA00022695"/>
    </source>
</evidence>
<dbReference type="InterPro" id="IPR016197">
    <property type="entry name" value="Chromo-like_dom_sf"/>
</dbReference>
<sequence>MDLPPSSYHYSLEELWDEEEEPEEVETLMKVVPSVYHQYLDVFSKVKAEKLPPHHACDHHIELEGSLPPVILFLLKASRWTKQKSNKFSIGHLQETSIIFNSSLALTISTAISLRIIQRKSVHSPVSSRKIPVSPSMSNLLVSDSGKHPIGFDSRKLIPAELNYGIHDKEHLGIVWALKRWRAFLLSLSSPFEALTNNSSLQCFMSSKVLTFATLPDALSHWDNVYLERGEAFISNNPMNFQQLIKQDEVQPLRFFAVKVEYFSNWIESIQKKLWQDSQYRSIHQELGKGKSVQEYSLDTSSQLHLFKDMAVVPNNPMIQLRIHQKPHESPLAGHPCQVKTLNIVKQDFHWSCITQFIKDYVSSCQQCSRNKNIHHKKHQEPPPPIVIEEEEEWEVSQIPDSKIKRGKLWYFVEWKGFSQDPERSTWEPTQSLNNCPEHLKDFHSLYPDKPGPNSSRGLSIMVLCGERN</sequence>
<dbReference type="GO" id="GO:0003964">
    <property type="term" value="F:RNA-directed DNA polymerase activity"/>
    <property type="evidence" value="ECO:0007669"/>
    <property type="project" value="UniProtKB-KW"/>
</dbReference>
<keyword evidence="5" id="KW-0378">Hydrolase</keyword>
<reference evidence="8" key="1">
    <citation type="submission" date="2021-03" db="EMBL/GenBank/DDBJ databases">
        <title>Draft genome sequence of rust myrtle Austropuccinia psidii MF-1, a brazilian biotype.</title>
        <authorList>
            <person name="Quecine M.C."/>
            <person name="Pachon D.M.R."/>
            <person name="Bonatelli M.L."/>
            <person name="Correr F.H."/>
            <person name="Franceschini L.M."/>
            <person name="Leite T.F."/>
            <person name="Margarido G.R.A."/>
            <person name="Almeida C.A."/>
            <person name="Ferrarezi J.A."/>
            <person name="Labate C.A."/>
        </authorList>
    </citation>
    <scope>NUCLEOTIDE SEQUENCE</scope>
    <source>
        <strain evidence="8">MF-1</strain>
    </source>
</reference>
<keyword evidence="1" id="KW-0808">Transferase</keyword>
<evidence type="ECO:0000259" key="7">
    <source>
        <dbReference type="PROSITE" id="PS50013"/>
    </source>
</evidence>
<dbReference type="Pfam" id="PF17917">
    <property type="entry name" value="RT_RNaseH"/>
    <property type="match status" value="1"/>
</dbReference>
<comment type="caution">
    <text evidence="8">The sequence shown here is derived from an EMBL/GenBank/DDBJ whole genome shotgun (WGS) entry which is preliminary data.</text>
</comment>
<accession>A0A9Q3DRT5</accession>
<name>A0A9Q3DRT5_9BASI</name>
<dbReference type="AlphaFoldDB" id="A0A9Q3DRT5"/>
<dbReference type="SUPFAM" id="SSF56672">
    <property type="entry name" value="DNA/RNA polymerases"/>
    <property type="match status" value="1"/>
</dbReference>
<dbReference type="OrthoDB" id="5152741at2759"/>
<dbReference type="EMBL" id="AVOT02020919">
    <property type="protein sequence ID" value="MBW0509386.1"/>
    <property type="molecule type" value="Genomic_DNA"/>
</dbReference>
<dbReference type="InterPro" id="IPR041373">
    <property type="entry name" value="RT_RNaseH"/>
</dbReference>
<dbReference type="Pfam" id="PF17921">
    <property type="entry name" value="Integrase_H2C2"/>
    <property type="match status" value="1"/>
</dbReference>
<dbReference type="GO" id="GO:0006338">
    <property type="term" value="P:chromatin remodeling"/>
    <property type="evidence" value="ECO:0007669"/>
    <property type="project" value="UniProtKB-ARBA"/>
</dbReference>
<dbReference type="InterPro" id="IPR041588">
    <property type="entry name" value="Integrase_H2C2"/>
</dbReference>
<dbReference type="SUPFAM" id="SSF54160">
    <property type="entry name" value="Chromo domain-like"/>
    <property type="match status" value="1"/>
</dbReference>
<keyword evidence="2" id="KW-0548">Nucleotidyltransferase</keyword>
<dbReference type="InterPro" id="IPR023780">
    <property type="entry name" value="Chromo_domain"/>
</dbReference>
<keyword evidence="9" id="KW-1185">Reference proteome</keyword>
<gene>
    <name evidence="8" type="ORF">O181_049101</name>
</gene>
<protein>
    <recommendedName>
        <fullName evidence="7">Chromo domain-containing protein</fullName>
    </recommendedName>
</protein>